<keyword evidence="1" id="KW-1133">Transmembrane helix</keyword>
<dbReference type="Gene3D" id="1.20.1070.10">
    <property type="entry name" value="Rhodopsin 7-helix transmembrane proteins"/>
    <property type="match status" value="1"/>
</dbReference>
<accession>A0ABD2QJY7</accession>
<gene>
    <name evidence="3" type="ORF">Ciccas_002605</name>
</gene>
<evidence type="ECO:0008006" key="5">
    <source>
        <dbReference type="Google" id="ProtNLM"/>
    </source>
</evidence>
<proteinExistence type="predicted"/>
<dbReference type="SUPFAM" id="SSF81321">
    <property type="entry name" value="Family A G protein-coupled receptor-like"/>
    <property type="match status" value="1"/>
</dbReference>
<evidence type="ECO:0000313" key="4">
    <source>
        <dbReference type="Proteomes" id="UP001626550"/>
    </source>
</evidence>
<keyword evidence="2" id="KW-0732">Signal</keyword>
<evidence type="ECO:0000256" key="1">
    <source>
        <dbReference type="SAM" id="Phobius"/>
    </source>
</evidence>
<feature type="transmembrane region" description="Helical" evidence="1">
    <location>
        <begin position="41"/>
        <end position="63"/>
    </location>
</feature>
<organism evidence="3 4">
    <name type="scientific">Cichlidogyrus casuarinus</name>
    <dbReference type="NCBI Taxonomy" id="1844966"/>
    <lineage>
        <taxon>Eukaryota</taxon>
        <taxon>Metazoa</taxon>
        <taxon>Spiralia</taxon>
        <taxon>Lophotrochozoa</taxon>
        <taxon>Platyhelminthes</taxon>
        <taxon>Monogenea</taxon>
        <taxon>Monopisthocotylea</taxon>
        <taxon>Dactylogyridea</taxon>
        <taxon>Ancyrocephalidae</taxon>
        <taxon>Cichlidogyrus</taxon>
    </lineage>
</organism>
<name>A0ABD2QJY7_9PLAT</name>
<keyword evidence="1" id="KW-0812">Transmembrane</keyword>
<feature type="signal peptide" evidence="2">
    <location>
        <begin position="1"/>
        <end position="21"/>
    </location>
</feature>
<dbReference type="EMBL" id="JBJKFK010000210">
    <property type="protein sequence ID" value="KAL3318726.1"/>
    <property type="molecule type" value="Genomic_DNA"/>
</dbReference>
<keyword evidence="4" id="KW-1185">Reference proteome</keyword>
<feature type="chain" id="PRO_5044855256" description="G-protein coupled receptors family 1 profile domain-containing protein" evidence="2">
    <location>
        <begin position="22"/>
        <end position="155"/>
    </location>
</feature>
<sequence length="155" mass="18035">MLMMAFILFVICFTPYQLVFTLEDLGVLTWSEVPKDCTKQFALFITFILHCHVVTGPISYFLINRRLQRGFISLFPCLQCCFPRLSKEIIARKRLRALRSRSLMRSEVKYGKETELCTECTQKNSSDFELTGNEPIQNKSDFKQITMTTIARVDN</sequence>
<evidence type="ECO:0000313" key="3">
    <source>
        <dbReference type="EMBL" id="KAL3318726.1"/>
    </source>
</evidence>
<reference evidence="3 4" key="1">
    <citation type="submission" date="2024-11" db="EMBL/GenBank/DDBJ databases">
        <title>Adaptive evolution of stress response genes in parasites aligns with host niche diversity.</title>
        <authorList>
            <person name="Hahn C."/>
            <person name="Resl P."/>
        </authorList>
    </citation>
    <scope>NUCLEOTIDE SEQUENCE [LARGE SCALE GENOMIC DNA]</scope>
    <source>
        <strain evidence="3">EGGRZ-B1_66</strain>
        <tissue evidence="3">Body</tissue>
    </source>
</reference>
<evidence type="ECO:0000256" key="2">
    <source>
        <dbReference type="SAM" id="SignalP"/>
    </source>
</evidence>
<dbReference type="Proteomes" id="UP001626550">
    <property type="component" value="Unassembled WGS sequence"/>
</dbReference>
<protein>
    <recommendedName>
        <fullName evidence="5">G-protein coupled receptors family 1 profile domain-containing protein</fullName>
    </recommendedName>
</protein>
<keyword evidence="1" id="KW-0472">Membrane</keyword>
<dbReference type="AlphaFoldDB" id="A0ABD2QJY7"/>
<comment type="caution">
    <text evidence="3">The sequence shown here is derived from an EMBL/GenBank/DDBJ whole genome shotgun (WGS) entry which is preliminary data.</text>
</comment>